<accession>A0ACB8TF85</accession>
<evidence type="ECO:0000313" key="1">
    <source>
        <dbReference type="EMBL" id="KAI0067076.1"/>
    </source>
</evidence>
<protein>
    <submittedName>
        <fullName evidence="1">Uncharacterized protein</fullName>
    </submittedName>
</protein>
<comment type="caution">
    <text evidence="1">The sequence shown here is derived from an EMBL/GenBank/DDBJ whole genome shotgun (WGS) entry which is preliminary data.</text>
</comment>
<organism evidence="1 2">
    <name type="scientific">Artomyces pyxidatus</name>
    <dbReference type="NCBI Taxonomy" id="48021"/>
    <lineage>
        <taxon>Eukaryota</taxon>
        <taxon>Fungi</taxon>
        <taxon>Dikarya</taxon>
        <taxon>Basidiomycota</taxon>
        <taxon>Agaricomycotina</taxon>
        <taxon>Agaricomycetes</taxon>
        <taxon>Russulales</taxon>
        <taxon>Auriscalpiaceae</taxon>
        <taxon>Artomyces</taxon>
    </lineage>
</organism>
<proteinExistence type="predicted"/>
<evidence type="ECO:0000313" key="2">
    <source>
        <dbReference type="Proteomes" id="UP000814140"/>
    </source>
</evidence>
<keyword evidence="2" id="KW-1185">Reference proteome</keyword>
<reference evidence="1" key="1">
    <citation type="submission" date="2021-03" db="EMBL/GenBank/DDBJ databases">
        <authorList>
            <consortium name="DOE Joint Genome Institute"/>
            <person name="Ahrendt S."/>
            <person name="Looney B.P."/>
            <person name="Miyauchi S."/>
            <person name="Morin E."/>
            <person name="Drula E."/>
            <person name="Courty P.E."/>
            <person name="Chicoki N."/>
            <person name="Fauchery L."/>
            <person name="Kohler A."/>
            <person name="Kuo A."/>
            <person name="Labutti K."/>
            <person name="Pangilinan J."/>
            <person name="Lipzen A."/>
            <person name="Riley R."/>
            <person name="Andreopoulos W."/>
            <person name="He G."/>
            <person name="Johnson J."/>
            <person name="Barry K.W."/>
            <person name="Grigoriev I.V."/>
            <person name="Nagy L."/>
            <person name="Hibbett D."/>
            <person name="Henrissat B."/>
            <person name="Matheny P.B."/>
            <person name="Labbe J."/>
            <person name="Martin F."/>
        </authorList>
    </citation>
    <scope>NUCLEOTIDE SEQUENCE</scope>
    <source>
        <strain evidence="1">HHB10654</strain>
    </source>
</reference>
<dbReference type="Proteomes" id="UP000814140">
    <property type="component" value="Unassembled WGS sequence"/>
</dbReference>
<dbReference type="EMBL" id="MU277191">
    <property type="protein sequence ID" value="KAI0067076.1"/>
    <property type="molecule type" value="Genomic_DNA"/>
</dbReference>
<reference evidence="1" key="2">
    <citation type="journal article" date="2022" name="New Phytol.">
        <title>Evolutionary transition to the ectomycorrhizal habit in the genomes of a hyperdiverse lineage of mushroom-forming fungi.</title>
        <authorList>
            <person name="Looney B."/>
            <person name="Miyauchi S."/>
            <person name="Morin E."/>
            <person name="Drula E."/>
            <person name="Courty P.E."/>
            <person name="Kohler A."/>
            <person name="Kuo A."/>
            <person name="LaButti K."/>
            <person name="Pangilinan J."/>
            <person name="Lipzen A."/>
            <person name="Riley R."/>
            <person name="Andreopoulos W."/>
            <person name="He G."/>
            <person name="Johnson J."/>
            <person name="Nolan M."/>
            <person name="Tritt A."/>
            <person name="Barry K.W."/>
            <person name="Grigoriev I.V."/>
            <person name="Nagy L.G."/>
            <person name="Hibbett D."/>
            <person name="Henrissat B."/>
            <person name="Matheny P.B."/>
            <person name="Labbe J."/>
            <person name="Martin F.M."/>
        </authorList>
    </citation>
    <scope>NUCLEOTIDE SEQUENCE</scope>
    <source>
        <strain evidence="1">HHB10654</strain>
    </source>
</reference>
<gene>
    <name evidence="1" type="ORF">BV25DRAFT_1275121</name>
</gene>
<sequence>MSAVPMPRRVPCAHALLTGVFFGTSKPLDHYNLNQARGRDRIGARTRTARTPWTDYVMHLPRKSRGAVVDSVGRCRTKNLSFPTRFDS</sequence>
<name>A0ACB8TF85_9AGAM</name>